<dbReference type="Proteomes" id="UP001151760">
    <property type="component" value="Unassembled WGS sequence"/>
</dbReference>
<reference evidence="2" key="1">
    <citation type="journal article" date="2022" name="Int. J. Mol. Sci.">
        <title>Draft Genome of Tanacetum Coccineum: Genomic Comparison of Closely Related Tanacetum-Family Plants.</title>
        <authorList>
            <person name="Yamashiro T."/>
            <person name="Shiraishi A."/>
            <person name="Nakayama K."/>
            <person name="Satake H."/>
        </authorList>
    </citation>
    <scope>NUCLEOTIDE SEQUENCE</scope>
</reference>
<sequence length="817" mass="92903">MAVLEYCAKHNMVAYLEKTNGNTDFHEIIDFLTRSSIHYALTVSPVVSTTFVEQFWMSAKSKIINNVRYITAKVAGKPVTISEASIRSDLLFDDADGIDSMHNQAIFDAIQLMGEKYFLGNVTPLFESMLVQPTKDEGDASKRQSEPQPTPSPPHPSADQYETQPDPSPRPSPTILDSIPEGFGGNHGGQSSSDRSLSGNEDGLILQSVYNLCVSLCKQVTDQAKEIKHLKTQVKKLKKKAKPVITHHKAWMKSVSMKQRLAGKKSLKTKWMQKESVSKQGRKHAKAEPTLHNDPAFDDLDDIVDDAMDYMESEDAQDKGRTSFVVLEEKESTQKGVSTKVKVSIIKPDEGTDKSKVSTNKPEVSTAKPKEVEVSTDKLDEGTIEPIDGTSYESTAPTTVFRDDETIAEFWLSMSQNKAKQKGLEIKDAKDLDRPRATSIRSVLTLKPLPKINPKDKGKKVLEEEAESDAEYKDDGGSREEIKSKAEEEATKAALIQDFDDIHARIEADRLLAARLQEEEREMFTVEERAKFLYDTIAAQRRFLAQQRAVTIRSRPPTRTQLRNQIMTYLKHVGGKKHADLKNKNFEEIQIKEMNEESKDPKKKRVFNETPREEDTAKVPAEQEVTEQGTKKRKSGHVKMIAKKRPRPQPDDDSNDEHRKCLRIVTFESTIDSEIMETKSFVSKLHKVSSLDGDYLVVYRVNGHFRAFNYLMEVLHIFDRQDLFHLYDLVMKQYSKITPEGIELILWGDLKIMMESSTEENDKELKDGTVIHMLVERRYPLSKELLQRMLDLGLEVEEESIVALHLVRFIKQQLNEE</sequence>
<feature type="compositionally biased region" description="Basic residues" evidence="1">
    <location>
        <begin position="631"/>
        <end position="647"/>
    </location>
</feature>
<evidence type="ECO:0000313" key="3">
    <source>
        <dbReference type="Proteomes" id="UP001151760"/>
    </source>
</evidence>
<name>A0ABQ5HFT2_9ASTR</name>
<feature type="region of interest" description="Disordered" evidence="1">
    <location>
        <begin position="449"/>
        <end position="486"/>
    </location>
</feature>
<feature type="compositionally biased region" description="Basic and acidic residues" evidence="1">
    <location>
        <begin position="453"/>
        <end position="463"/>
    </location>
</feature>
<organism evidence="2 3">
    <name type="scientific">Tanacetum coccineum</name>
    <dbReference type="NCBI Taxonomy" id="301880"/>
    <lineage>
        <taxon>Eukaryota</taxon>
        <taxon>Viridiplantae</taxon>
        <taxon>Streptophyta</taxon>
        <taxon>Embryophyta</taxon>
        <taxon>Tracheophyta</taxon>
        <taxon>Spermatophyta</taxon>
        <taxon>Magnoliopsida</taxon>
        <taxon>eudicotyledons</taxon>
        <taxon>Gunneridae</taxon>
        <taxon>Pentapetalae</taxon>
        <taxon>asterids</taxon>
        <taxon>campanulids</taxon>
        <taxon>Asterales</taxon>
        <taxon>Asteraceae</taxon>
        <taxon>Asteroideae</taxon>
        <taxon>Anthemideae</taxon>
        <taxon>Anthemidinae</taxon>
        <taxon>Tanacetum</taxon>
    </lineage>
</organism>
<feature type="compositionally biased region" description="Polar residues" evidence="1">
    <location>
        <begin position="189"/>
        <end position="199"/>
    </location>
</feature>
<keyword evidence="3" id="KW-1185">Reference proteome</keyword>
<feature type="compositionally biased region" description="Basic and acidic residues" evidence="1">
    <location>
        <begin position="470"/>
        <end position="486"/>
    </location>
</feature>
<evidence type="ECO:0000313" key="2">
    <source>
        <dbReference type="EMBL" id="GJT86264.1"/>
    </source>
</evidence>
<feature type="compositionally biased region" description="Basic and acidic residues" evidence="1">
    <location>
        <begin position="591"/>
        <end position="617"/>
    </location>
</feature>
<evidence type="ECO:0000256" key="1">
    <source>
        <dbReference type="SAM" id="MobiDB-lite"/>
    </source>
</evidence>
<feature type="region of interest" description="Disordered" evidence="1">
    <location>
        <begin position="275"/>
        <end position="298"/>
    </location>
</feature>
<evidence type="ECO:0008006" key="4">
    <source>
        <dbReference type="Google" id="ProtNLM"/>
    </source>
</evidence>
<dbReference type="EMBL" id="BQNB010019531">
    <property type="protein sequence ID" value="GJT86264.1"/>
    <property type="molecule type" value="Genomic_DNA"/>
</dbReference>
<reference evidence="2" key="2">
    <citation type="submission" date="2022-01" db="EMBL/GenBank/DDBJ databases">
        <authorList>
            <person name="Yamashiro T."/>
            <person name="Shiraishi A."/>
            <person name="Satake H."/>
            <person name="Nakayama K."/>
        </authorList>
    </citation>
    <scope>NUCLEOTIDE SEQUENCE</scope>
</reference>
<feature type="region of interest" description="Disordered" evidence="1">
    <location>
        <begin position="591"/>
        <end position="657"/>
    </location>
</feature>
<comment type="caution">
    <text evidence="2">The sequence shown here is derived from an EMBL/GenBank/DDBJ whole genome shotgun (WGS) entry which is preliminary data.</text>
</comment>
<feature type="region of interest" description="Disordered" evidence="1">
    <location>
        <begin position="133"/>
        <end position="199"/>
    </location>
</feature>
<proteinExistence type="predicted"/>
<gene>
    <name evidence="2" type="ORF">Tco_1067981</name>
</gene>
<feature type="region of interest" description="Disordered" evidence="1">
    <location>
        <begin position="350"/>
        <end position="376"/>
    </location>
</feature>
<feature type="compositionally biased region" description="Basic and acidic residues" evidence="1">
    <location>
        <begin position="134"/>
        <end position="145"/>
    </location>
</feature>
<protein>
    <recommendedName>
        <fullName evidence="4">Xylulose kinase-1</fullName>
    </recommendedName>
</protein>
<accession>A0ABQ5HFT2</accession>